<dbReference type="PANTHER" id="PTHR16305">
    <property type="entry name" value="TESTICULAR SOLUBLE ADENYLYL CYCLASE"/>
    <property type="match status" value="1"/>
</dbReference>
<dbReference type="InterPro" id="IPR041664">
    <property type="entry name" value="AAA_16"/>
</dbReference>
<dbReference type="AlphaFoldDB" id="A0A6I6EZW2"/>
<dbReference type="SMART" id="SM00421">
    <property type="entry name" value="HTH_LUXR"/>
    <property type="match status" value="1"/>
</dbReference>
<dbReference type="PROSITE" id="PS00622">
    <property type="entry name" value="HTH_LUXR_1"/>
    <property type="match status" value="1"/>
</dbReference>
<reference evidence="5 6" key="1">
    <citation type="submission" date="2018-12" db="EMBL/GenBank/DDBJ databases">
        <title>Complete genome sequence of Streptomyces ficellus NRRL8067, the producer of ficellomycin, feldamycin and nojirimycin.</title>
        <authorList>
            <person name="Zhang H."/>
            <person name="Yue R."/>
            <person name="Liu Y."/>
            <person name="Li M."/>
            <person name="Mu H."/>
            <person name="Zhang J."/>
        </authorList>
    </citation>
    <scope>NUCLEOTIDE SEQUENCE [LARGE SCALE GENOMIC DNA]</scope>
    <source>
        <strain evidence="5 6">NRRL 8067</strain>
    </source>
</reference>
<dbReference type="GO" id="GO:0004016">
    <property type="term" value="F:adenylate cyclase activity"/>
    <property type="evidence" value="ECO:0007669"/>
    <property type="project" value="TreeGrafter"/>
</dbReference>
<evidence type="ECO:0000313" key="5">
    <source>
        <dbReference type="EMBL" id="QGV76990.1"/>
    </source>
</evidence>
<organism evidence="5 6">
    <name type="scientific">Streptomyces ficellus</name>
    <dbReference type="NCBI Taxonomy" id="1977088"/>
    <lineage>
        <taxon>Bacteria</taxon>
        <taxon>Bacillati</taxon>
        <taxon>Actinomycetota</taxon>
        <taxon>Actinomycetes</taxon>
        <taxon>Kitasatosporales</taxon>
        <taxon>Streptomycetaceae</taxon>
        <taxon>Streptomyces</taxon>
    </lineage>
</organism>
<dbReference type="InterPro" id="IPR027417">
    <property type="entry name" value="P-loop_NTPase"/>
</dbReference>
<dbReference type="PANTHER" id="PTHR16305:SF35">
    <property type="entry name" value="TRANSCRIPTIONAL ACTIVATOR DOMAIN"/>
    <property type="match status" value="1"/>
</dbReference>
<dbReference type="CDD" id="cd06170">
    <property type="entry name" value="LuxR_C_like"/>
    <property type="match status" value="1"/>
</dbReference>
<evidence type="ECO:0000259" key="4">
    <source>
        <dbReference type="PROSITE" id="PS50043"/>
    </source>
</evidence>
<dbReference type="Proteomes" id="UP000422572">
    <property type="component" value="Chromosome"/>
</dbReference>
<dbReference type="GO" id="GO:0003677">
    <property type="term" value="F:DNA binding"/>
    <property type="evidence" value="ECO:0007669"/>
    <property type="project" value="InterPro"/>
</dbReference>
<dbReference type="EMBL" id="CP034279">
    <property type="protein sequence ID" value="QGV76990.1"/>
    <property type="molecule type" value="Genomic_DNA"/>
</dbReference>
<sequence length="1001" mass="104201">MHGAAVACPVRQAGRTRSEPGMDDVDQTSRSPGVRGCAFAGRVDELRTLLAAAGARPAVVMVEGEAGIGKSRLVAEASAVLEGQGLRVLVGGCHPLREPLAYGPVIDALRRVGPWLPPADRLGASAGALASLLPDLAGALPPAPPPVSAGAGPGAGRFRVVSGVRTLLEAVAPVTLVVEDVHWADDATRELLLLLARDMPADTALVLTYRPEDLPGGGPVLGAAYRRPPGTAGAVIALGPLGAAELTSMARDILGGTPAPGLIRTLLERSEGLPLVIEEDLITLAGPDGPETAAAPGAGSTDTPPWAPGHSATTALGVPRSLGEVLAERTGRLGTDAAALVESASVLAVPAGEALLARIAGLDEDRGGAALLEALRGAVLRQAGPDAYGFAHVLAQEAVYAALPGPVRTRAHRRILAVLQTQDPPPLVQIAHHTRALGDRAAWLPRAQAAADHAIAVGDHGTAATLLNEILDQPHLTTEQLSHAALARAYMATMLAEHTATTAVLRRLLRLPGLPASVRAGIRTGLGALLIYLAGDLSGEEELLTALSEVGDSNQLLAARLLANLGLSETDRFTLAQHRGMVERGLALLAATKEPQPAGSEAAPLLQAAQLFHLSVTATPGLPDLLAALPREDDDPQTLKATAIALCGAAAWSVSTGHDGRAAEAAAEAAILIPDAHMPQLTPFVEACRILLDWHAGQWRDAERGMDAFHERYPVMSLGSSGLLLPTVRGITAAARGHAAQAAEAFDEVLTRGGLNLNSLGAAAGTARLHLSRGDPEAAWRSLTDPLDHLGFLDRKEAWCYAWGLVPVAVETLLALNRPAKARALTDRHAEAVNGRDAPGAAAEQCLCRGLVLRADEPDEARAAFGRASEHWRHAGRPYHAALAAEHAARCRTDDPTDTVERLDMPLATFERLGATSDAARCHHLLRALGHEPANPLGRAGYGDRLSPREEQIRDLLASGATNKAIAAALFLSPRTVENHVARVLAKLHTTRAELRRSTGP</sequence>
<dbReference type="OrthoDB" id="5476461at2"/>
<dbReference type="Pfam" id="PF00196">
    <property type="entry name" value="GerE"/>
    <property type="match status" value="1"/>
</dbReference>
<dbReference type="PRINTS" id="PR00038">
    <property type="entry name" value="HTHLUXR"/>
</dbReference>
<dbReference type="GO" id="GO:0006355">
    <property type="term" value="P:regulation of DNA-templated transcription"/>
    <property type="evidence" value="ECO:0007669"/>
    <property type="project" value="InterPro"/>
</dbReference>
<gene>
    <name evidence="5" type="ORF">EIZ62_01015</name>
</gene>
<dbReference type="GO" id="GO:0005737">
    <property type="term" value="C:cytoplasm"/>
    <property type="evidence" value="ECO:0007669"/>
    <property type="project" value="TreeGrafter"/>
</dbReference>
<dbReference type="Gene3D" id="1.10.10.10">
    <property type="entry name" value="Winged helix-like DNA-binding domain superfamily/Winged helix DNA-binding domain"/>
    <property type="match status" value="1"/>
</dbReference>
<keyword evidence="6" id="KW-1185">Reference proteome</keyword>
<proteinExistence type="predicted"/>
<dbReference type="PROSITE" id="PS50043">
    <property type="entry name" value="HTH_LUXR_2"/>
    <property type="match status" value="1"/>
</dbReference>
<dbReference type="SUPFAM" id="SSF46894">
    <property type="entry name" value="C-terminal effector domain of the bipartite response regulators"/>
    <property type="match status" value="1"/>
</dbReference>
<keyword evidence="1" id="KW-0547">Nucleotide-binding</keyword>
<dbReference type="KEGG" id="sfic:EIZ62_01015"/>
<evidence type="ECO:0000256" key="3">
    <source>
        <dbReference type="SAM" id="MobiDB-lite"/>
    </source>
</evidence>
<feature type="region of interest" description="Disordered" evidence="3">
    <location>
        <begin position="1"/>
        <end position="31"/>
    </location>
</feature>
<dbReference type="InterPro" id="IPR000792">
    <property type="entry name" value="Tscrpt_reg_LuxR_C"/>
</dbReference>
<protein>
    <submittedName>
        <fullName evidence="5">LuxR family transcriptional regulator</fullName>
    </submittedName>
</protein>
<evidence type="ECO:0000313" key="6">
    <source>
        <dbReference type="Proteomes" id="UP000422572"/>
    </source>
</evidence>
<dbReference type="InterPro" id="IPR016032">
    <property type="entry name" value="Sig_transdc_resp-reg_C-effctor"/>
</dbReference>
<dbReference type="GO" id="GO:0005524">
    <property type="term" value="F:ATP binding"/>
    <property type="evidence" value="ECO:0007669"/>
    <property type="project" value="UniProtKB-KW"/>
</dbReference>
<name>A0A6I6EZW2_9ACTN</name>
<evidence type="ECO:0000256" key="2">
    <source>
        <dbReference type="ARBA" id="ARBA00022840"/>
    </source>
</evidence>
<dbReference type="InterPro" id="IPR036388">
    <property type="entry name" value="WH-like_DNA-bd_sf"/>
</dbReference>
<dbReference type="Pfam" id="PF13191">
    <property type="entry name" value="AAA_16"/>
    <property type="match status" value="1"/>
</dbReference>
<feature type="domain" description="HTH luxR-type" evidence="4">
    <location>
        <begin position="939"/>
        <end position="1001"/>
    </location>
</feature>
<keyword evidence="2" id="KW-0067">ATP-binding</keyword>
<accession>A0A6I6EZW2</accession>
<evidence type="ECO:0000256" key="1">
    <source>
        <dbReference type="ARBA" id="ARBA00022741"/>
    </source>
</evidence>
<dbReference type="SUPFAM" id="SSF52540">
    <property type="entry name" value="P-loop containing nucleoside triphosphate hydrolases"/>
    <property type="match status" value="1"/>
</dbReference>